<dbReference type="Proteomes" id="UP000218334">
    <property type="component" value="Unassembled WGS sequence"/>
</dbReference>
<evidence type="ECO:0000313" key="1">
    <source>
        <dbReference type="EMBL" id="PBK64427.1"/>
    </source>
</evidence>
<organism evidence="1 2">
    <name type="scientific">Armillaria solidipes</name>
    <dbReference type="NCBI Taxonomy" id="1076256"/>
    <lineage>
        <taxon>Eukaryota</taxon>
        <taxon>Fungi</taxon>
        <taxon>Dikarya</taxon>
        <taxon>Basidiomycota</taxon>
        <taxon>Agaricomycotina</taxon>
        <taxon>Agaricomycetes</taxon>
        <taxon>Agaricomycetidae</taxon>
        <taxon>Agaricales</taxon>
        <taxon>Marasmiineae</taxon>
        <taxon>Physalacriaceae</taxon>
        <taxon>Armillaria</taxon>
    </lineage>
</organism>
<accession>A0A2H3BIP2</accession>
<protein>
    <submittedName>
        <fullName evidence="1">Uncharacterized protein</fullName>
    </submittedName>
</protein>
<dbReference type="AlphaFoldDB" id="A0A2H3BIP2"/>
<dbReference type="EMBL" id="KZ293451">
    <property type="protein sequence ID" value="PBK64427.1"/>
    <property type="molecule type" value="Genomic_DNA"/>
</dbReference>
<gene>
    <name evidence="1" type="ORF">ARMSODRAFT_961938</name>
</gene>
<sequence>MSTAALPSRGQCIQVTDNHCQCPWFASTLLDQHVCGQCGHGIHAHVDYVSTIVNYYPANQCAAYVQRTPLTQRCTCEAWLCDHVATNNPYRIAEPWKVLDYFPDNNVPSSNVNAIGFSNSTINDPYTSSSMSLSSAGSDAVIQSSHNANLMLTARAPVFSPSPCHAFSPSSGTENIPFASTSISSPDITQTQAYSSYEYFVQYPDRLMNDPYAQQPNSDAANEGFEYQGYSNAVYGTTPGSGADTWSGPSA</sequence>
<proteinExistence type="predicted"/>
<evidence type="ECO:0000313" key="2">
    <source>
        <dbReference type="Proteomes" id="UP000218334"/>
    </source>
</evidence>
<name>A0A2H3BIP2_9AGAR</name>
<keyword evidence="2" id="KW-1185">Reference proteome</keyword>
<reference evidence="2" key="1">
    <citation type="journal article" date="2017" name="Nat. Ecol. Evol.">
        <title>Genome expansion and lineage-specific genetic innovations in the forest pathogenic fungi Armillaria.</title>
        <authorList>
            <person name="Sipos G."/>
            <person name="Prasanna A.N."/>
            <person name="Walter M.C."/>
            <person name="O'Connor E."/>
            <person name="Balint B."/>
            <person name="Krizsan K."/>
            <person name="Kiss B."/>
            <person name="Hess J."/>
            <person name="Varga T."/>
            <person name="Slot J."/>
            <person name="Riley R."/>
            <person name="Boka B."/>
            <person name="Rigling D."/>
            <person name="Barry K."/>
            <person name="Lee J."/>
            <person name="Mihaltcheva S."/>
            <person name="LaButti K."/>
            <person name="Lipzen A."/>
            <person name="Waldron R."/>
            <person name="Moloney N.M."/>
            <person name="Sperisen C."/>
            <person name="Kredics L."/>
            <person name="Vagvoelgyi C."/>
            <person name="Patrignani A."/>
            <person name="Fitzpatrick D."/>
            <person name="Nagy I."/>
            <person name="Doyle S."/>
            <person name="Anderson J.B."/>
            <person name="Grigoriev I.V."/>
            <person name="Gueldener U."/>
            <person name="Muensterkoetter M."/>
            <person name="Nagy L.G."/>
        </authorList>
    </citation>
    <scope>NUCLEOTIDE SEQUENCE [LARGE SCALE GENOMIC DNA]</scope>
    <source>
        <strain evidence="2">28-4</strain>
    </source>
</reference>